<accession>A0ABP7DHM5</accession>
<evidence type="ECO:0000256" key="10">
    <source>
        <dbReference type="RuleBase" id="RU361205"/>
    </source>
</evidence>
<comment type="function">
    <text evidence="10">Catalyzes the condensation of para-aminobenzoate (pABA) with 6-hydroxymethyl-7,8-dihydropterin diphosphate (DHPt-PP) to form 7,8-dihydropteroate (H2Pte), the immediate precursor of folate derivatives.</text>
</comment>
<dbReference type="PROSITE" id="PS50972">
    <property type="entry name" value="PTERIN_BINDING"/>
    <property type="match status" value="1"/>
</dbReference>
<evidence type="ECO:0000256" key="1">
    <source>
        <dbReference type="ARBA" id="ARBA00000012"/>
    </source>
</evidence>
<dbReference type="RefSeq" id="WP_344883568.1">
    <property type="nucleotide sequence ID" value="NZ_BAABCJ010000005.1"/>
</dbReference>
<dbReference type="PROSITE" id="PS00793">
    <property type="entry name" value="DHPS_2"/>
    <property type="match status" value="1"/>
</dbReference>
<dbReference type="InterPro" id="IPR045031">
    <property type="entry name" value="DHP_synth-like"/>
</dbReference>
<comment type="cofactor">
    <cofactor evidence="2 10">
        <name>Mg(2+)</name>
        <dbReference type="ChEBI" id="CHEBI:18420"/>
    </cofactor>
</comment>
<name>A0ABP7DHM5_9MICC</name>
<protein>
    <recommendedName>
        <fullName evidence="5 10">Dihydropteroate synthase</fullName>
        <shortName evidence="10">DHPS</shortName>
        <ecNumber evidence="5 10">2.5.1.15</ecNumber>
    </recommendedName>
    <alternativeName>
        <fullName evidence="10">Dihydropteroate pyrophosphorylase</fullName>
    </alternativeName>
</protein>
<feature type="compositionally biased region" description="Basic and acidic residues" evidence="11">
    <location>
        <begin position="307"/>
        <end position="322"/>
    </location>
</feature>
<evidence type="ECO:0000256" key="9">
    <source>
        <dbReference type="ARBA" id="ARBA00022909"/>
    </source>
</evidence>
<dbReference type="EMBL" id="BAABCJ010000005">
    <property type="protein sequence ID" value="GAA3705575.1"/>
    <property type="molecule type" value="Genomic_DNA"/>
</dbReference>
<comment type="pathway">
    <text evidence="3 10">Cofactor biosynthesis; tetrahydrofolate biosynthesis; 7,8-dihydrofolate from 2-amino-4-hydroxy-6-hydroxymethyl-7,8-dihydropteridine diphosphate and 4-aminobenzoate: step 1/2.</text>
</comment>
<keyword evidence="9 10" id="KW-0289">Folate biosynthesis</keyword>
<evidence type="ECO:0000256" key="3">
    <source>
        <dbReference type="ARBA" id="ARBA00004763"/>
    </source>
</evidence>
<dbReference type="PROSITE" id="PS00792">
    <property type="entry name" value="DHPS_1"/>
    <property type="match status" value="1"/>
</dbReference>
<dbReference type="InterPro" id="IPR006390">
    <property type="entry name" value="DHP_synth_dom"/>
</dbReference>
<evidence type="ECO:0000313" key="14">
    <source>
        <dbReference type="Proteomes" id="UP001501536"/>
    </source>
</evidence>
<evidence type="ECO:0000256" key="6">
    <source>
        <dbReference type="ARBA" id="ARBA00022679"/>
    </source>
</evidence>
<feature type="domain" description="Pterin-binding" evidence="12">
    <location>
        <begin position="35"/>
        <end position="292"/>
    </location>
</feature>
<evidence type="ECO:0000256" key="11">
    <source>
        <dbReference type="SAM" id="MobiDB-lite"/>
    </source>
</evidence>
<keyword evidence="7 10" id="KW-0479">Metal-binding</keyword>
<dbReference type="PANTHER" id="PTHR20941">
    <property type="entry name" value="FOLATE SYNTHESIS PROTEINS"/>
    <property type="match status" value="1"/>
</dbReference>
<organism evidence="13 14">
    <name type="scientific">Zhihengliuella alba</name>
    <dbReference type="NCBI Taxonomy" id="547018"/>
    <lineage>
        <taxon>Bacteria</taxon>
        <taxon>Bacillati</taxon>
        <taxon>Actinomycetota</taxon>
        <taxon>Actinomycetes</taxon>
        <taxon>Micrococcales</taxon>
        <taxon>Micrococcaceae</taxon>
        <taxon>Zhihengliuella</taxon>
    </lineage>
</organism>
<dbReference type="Gene3D" id="3.20.20.20">
    <property type="entry name" value="Dihydropteroate synthase-like"/>
    <property type="match status" value="1"/>
</dbReference>
<proteinExistence type="inferred from homology"/>
<comment type="caution">
    <text evidence="13">The sequence shown here is derived from an EMBL/GenBank/DDBJ whole genome shotgun (WGS) entry which is preliminary data.</text>
</comment>
<evidence type="ECO:0000256" key="7">
    <source>
        <dbReference type="ARBA" id="ARBA00022723"/>
    </source>
</evidence>
<evidence type="ECO:0000256" key="5">
    <source>
        <dbReference type="ARBA" id="ARBA00012458"/>
    </source>
</evidence>
<evidence type="ECO:0000256" key="8">
    <source>
        <dbReference type="ARBA" id="ARBA00022842"/>
    </source>
</evidence>
<evidence type="ECO:0000313" key="13">
    <source>
        <dbReference type="EMBL" id="GAA3705575.1"/>
    </source>
</evidence>
<dbReference type="SUPFAM" id="SSF51717">
    <property type="entry name" value="Dihydropteroate synthetase-like"/>
    <property type="match status" value="1"/>
</dbReference>
<keyword evidence="6 10" id="KW-0808">Transferase</keyword>
<reference evidence="14" key="1">
    <citation type="journal article" date="2019" name="Int. J. Syst. Evol. Microbiol.">
        <title>The Global Catalogue of Microorganisms (GCM) 10K type strain sequencing project: providing services to taxonomists for standard genome sequencing and annotation.</title>
        <authorList>
            <consortium name="The Broad Institute Genomics Platform"/>
            <consortium name="The Broad Institute Genome Sequencing Center for Infectious Disease"/>
            <person name="Wu L."/>
            <person name="Ma J."/>
        </authorList>
    </citation>
    <scope>NUCLEOTIDE SEQUENCE [LARGE SCALE GENOMIC DNA]</scope>
    <source>
        <strain evidence="14">JCM 16961</strain>
    </source>
</reference>
<dbReference type="EC" id="2.5.1.15" evidence="5 10"/>
<keyword evidence="8 10" id="KW-0460">Magnesium</keyword>
<dbReference type="CDD" id="cd00739">
    <property type="entry name" value="DHPS"/>
    <property type="match status" value="1"/>
</dbReference>
<dbReference type="InterPro" id="IPR000489">
    <property type="entry name" value="Pterin-binding_dom"/>
</dbReference>
<comment type="catalytic activity">
    <reaction evidence="1">
        <text>(7,8-dihydropterin-6-yl)methyl diphosphate + 4-aminobenzoate = 7,8-dihydropteroate + diphosphate</text>
        <dbReference type="Rhea" id="RHEA:19949"/>
        <dbReference type="ChEBI" id="CHEBI:17836"/>
        <dbReference type="ChEBI" id="CHEBI:17839"/>
        <dbReference type="ChEBI" id="CHEBI:33019"/>
        <dbReference type="ChEBI" id="CHEBI:72950"/>
        <dbReference type="EC" id="2.5.1.15"/>
    </reaction>
</comment>
<dbReference type="Pfam" id="PF00809">
    <property type="entry name" value="Pterin_bind"/>
    <property type="match status" value="1"/>
</dbReference>
<gene>
    <name evidence="13" type="primary">folP_2</name>
    <name evidence="13" type="ORF">GCM10022377_19060</name>
</gene>
<keyword evidence="14" id="KW-1185">Reference proteome</keyword>
<sequence>MNLGAVPGTGPATSPLPVVRPSKVKKFSDLPVGRTLIMGVLNVTEDSFSDGGEFLSVDDAIQHGLRMMYAGADIIDVGGESTRPGAAFIDPEVERKRVVPVVEALVKAGAVVSVDTMHVDTARAAVEAGAHLINDVSGLTHEPGMPALVAELGVPYVLMHRRGDQQNMSDFADYDDVVAEVKAELTELRRGFLDAGVRPEQLIVDPGLGFAKNAHHNWELLHRVGGFSDFGHPVLIGTSRKRFLGALLSQGGTPAAPKERDHATAATSALAAAAGVWAVRVHDVPSSYDAVKVATAWMSGGGAGADGIHDAQRGPAQAKDESAEAAPAADLAGRAGGTA</sequence>
<dbReference type="NCBIfam" id="TIGR01496">
    <property type="entry name" value="DHPS"/>
    <property type="match status" value="1"/>
</dbReference>
<evidence type="ECO:0000256" key="2">
    <source>
        <dbReference type="ARBA" id="ARBA00001946"/>
    </source>
</evidence>
<dbReference type="Proteomes" id="UP001501536">
    <property type="component" value="Unassembled WGS sequence"/>
</dbReference>
<feature type="compositionally biased region" description="Low complexity" evidence="11">
    <location>
        <begin position="324"/>
        <end position="333"/>
    </location>
</feature>
<dbReference type="PANTHER" id="PTHR20941:SF1">
    <property type="entry name" value="FOLIC ACID SYNTHESIS PROTEIN FOL1"/>
    <property type="match status" value="1"/>
</dbReference>
<comment type="similarity">
    <text evidence="4 10">Belongs to the DHPS family.</text>
</comment>
<evidence type="ECO:0000256" key="4">
    <source>
        <dbReference type="ARBA" id="ARBA00009503"/>
    </source>
</evidence>
<evidence type="ECO:0000259" key="12">
    <source>
        <dbReference type="PROSITE" id="PS50972"/>
    </source>
</evidence>
<dbReference type="InterPro" id="IPR011005">
    <property type="entry name" value="Dihydropteroate_synth-like_sf"/>
</dbReference>
<feature type="region of interest" description="Disordered" evidence="11">
    <location>
        <begin position="305"/>
        <end position="339"/>
    </location>
</feature>